<dbReference type="EMBL" id="CATNWA010016734">
    <property type="protein sequence ID" value="CAI9595027.1"/>
    <property type="molecule type" value="Genomic_DNA"/>
</dbReference>
<comment type="caution">
    <text evidence="2">The sequence shown here is derived from an EMBL/GenBank/DDBJ whole genome shotgun (WGS) entry which is preliminary data.</text>
</comment>
<accession>A0ABN9FGR4</accession>
<dbReference type="SMART" id="SM00034">
    <property type="entry name" value="CLECT"/>
    <property type="match status" value="1"/>
</dbReference>
<evidence type="ECO:0000313" key="3">
    <source>
        <dbReference type="Proteomes" id="UP001162483"/>
    </source>
</evidence>
<dbReference type="PANTHER" id="PTHR22803">
    <property type="entry name" value="MANNOSE, PHOSPHOLIPASE, LECTIN RECEPTOR RELATED"/>
    <property type="match status" value="1"/>
</dbReference>
<sequence>GWKRHGFYCYFIGEETSTFSEANSTCNTHTAFLMTVEDRFEQAYLTSLIGLRPEKYFWTGLSNMEEKETFKWTNNERVLYTHWDAESPGRKHGCVVMRTGNKGGLWDVVNCDEKVKFVCKKW</sequence>
<feature type="non-terminal residue" evidence="2">
    <location>
        <position position="1"/>
    </location>
</feature>
<evidence type="ECO:0000313" key="2">
    <source>
        <dbReference type="EMBL" id="CAI9595027.1"/>
    </source>
</evidence>
<dbReference type="CDD" id="cd00037">
    <property type="entry name" value="CLECT"/>
    <property type="match status" value="1"/>
</dbReference>
<dbReference type="Gene3D" id="3.10.100.10">
    <property type="entry name" value="Mannose-Binding Protein A, subunit A"/>
    <property type="match status" value="1"/>
</dbReference>
<dbReference type="PROSITE" id="PS50041">
    <property type="entry name" value="C_TYPE_LECTIN_2"/>
    <property type="match status" value="1"/>
</dbReference>
<feature type="domain" description="C-type lectin" evidence="1">
    <location>
        <begin position="5"/>
        <end position="120"/>
    </location>
</feature>
<dbReference type="InterPro" id="IPR001304">
    <property type="entry name" value="C-type_lectin-like"/>
</dbReference>
<protein>
    <recommendedName>
        <fullName evidence="1">C-type lectin domain-containing protein</fullName>
    </recommendedName>
</protein>
<dbReference type="Pfam" id="PF00059">
    <property type="entry name" value="Lectin_C"/>
    <property type="match status" value="1"/>
</dbReference>
<dbReference type="InterPro" id="IPR016187">
    <property type="entry name" value="CTDL_fold"/>
</dbReference>
<reference evidence="2" key="1">
    <citation type="submission" date="2023-05" db="EMBL/GenBank/DDBJ databases">
        <authorList>
            <person name="Stuckert A."/>
        </authorList>
    </citation>
    <scope>NUCLEOTIDE SEQUENCE</scope>
</reference>
<feature type="non-terminal residue" evidence="2">
    <location>
        <position position="122"/>
    </location>
</feature>
<proteinExistence type="predicted"/>
<dbReference type="InterPro" id="IPR016186">
    <property type="entry name" value="C-type_lectin-like/link_sf"/>
</dbReference>
<dbReference type="SUPFAM" id="SSF56436">
    <property type="entry name" value="C-type lectin-like"/>
    <property type="match status" value="1"/>
</dbReference>
<evidence type="ECO:0000259" key="1">
    <source>
        <dbReference type="PROSITE" id="PS50041"/>
    </source>
</evidence>
<organism evidence="2 3">
    <name type="scientific">Staurois parvus</name>
    <dbReference type="NCBI Taxonomy" id="386267"/>
    <lineage>
        <taxon>Eukaryota</taxon>
        <taxon>Metazoa</taxon>
        <taxon>Chordata</taxon>
        <taxon>Craniata</taxon>
        <taxon>Vertebrata</taxon>
        <taxon>Euteleostomi</taxon>
        <taxon>Amphibia</taxon>
        <taxon>Batrachia</taxon>
        <taxon>Anura</taxon>
        <taxon>Neobatrachia</taxon>
        <taxon>Ranoidea</taxon>
        <taxon>Ranidae</taxon>
        <taxon>Staurois</taxon>
    </lineage>
</organism>
<dbReference type="Proteomes" id="UP001162483">
    <property type="component" value="Unassembled WGS sequence"/>
</dbReference>
<dbReference type="InterPro" id="IPR050111">
    <property type="entry name" value="C-type_lectin/snaclec_domain"/>
</dbReference>
<keyword evidence="3" id="KW-1185">Reference proteome</keyword>
<name>A0ABN9FGR4_9NEOB</name>
<gene>
    <name evidence="2" type="ORF">SPARVUS_LOCUS11822773</name>
</gene>